<evidence type="ECO:0000313" key="2">
    <source>
        <dbReference type="EMBL" id="RKI87520.1"/>
    </source>
</evidence>
<dbReference type="Proteomes" id="UP000280696">
    <property type="component" value="Unassembled WGS sequence"/>
</dbReference>
<keyword evidence="1" id="KW-0472">Membrane</keyword>
<keyword evidence="1" id="KW-0812">Transmembrane</keyword>
<keyword evidence="3" id="KW-1185">Reference proteome</keyword>
<sequence>MVNTIENYFQWKTNPKEPSIEKKYENHMIISQWKKTDVLYSFIGIYQIGIYVFYPDKCKRTNYTIKNEVGEYFSLEYLTAEFKKYEKLNKTIIDSNFIQYIDSFGNVIPIWPGGNTDKGKRSYCFDIPDIYFKKYEKWFSAMRQLYPHSCLDGIIDNEFSTDNTKIFLDNMNEDTYPKFLKHVVEVITKRKKYLDGF</sequence>
<evidence type="ECO:0000313" key="3">
    <source>
        <dbReference type="Proteomes" id="UP000280696"/>
    </source>
</evidence>
<proteinExistence type="predicted"/>
<keyword evidence="1" id="KW-1133">Transmembrane helix</keyword>
<accession>A0A3A9A6Z1</accession>
<comment type="caution">
    <text evidence="2">The sequence shown here is derived from an EMBL/GenBank/DDBJ whole genome shotgun (WGS) entry which is preliminary data.</text>
</comment>
<dbReference type="AlphaFoldDB" id="A0A3A9A6Z1"/>
<dbReference type="EMBL" id="RAYQ01000039">
    <property type="protein sequence ID" value="RKI87520.1"/>
    <property type="molecule type" value="Genomic_DNA"/>
</dbReference>
<protein>
    <submittedName>
        <fullName evidence="2">Uncharacterized protein</fullName>
    </submittedName>
</protein>
<evidence type="ECO:0000256" key="1">
    <source>
        <dbReference type="SAM" id="Phobius"/>
    </source>
</evidence>
<name>A0A3A9A6Z1_9FIRM</name>
<dbReference type="OrthoDB" id="2052454at2"/>
<dbReference type="RefSeq" id="WP_120472216.1">
    <property type="nucleotide sequence ID" value="NZ_RAYQ01000039.1"/>
</dbReference>
<reference evidence="2 3" key="1">
    <citation type="submission" date="2018-09" db="EMBL/GenBank/DDBJ databases">
        <title>Murine metabolic-syndrome-specific gut microbial biobank.</title>
        <authorList>
            <person name="Liu C."/>
        </authorList>
    </citation>
    <scope>NUCLEOTIDE SEQUENCE [LARGE SCALE GENOMIC DNA]</scope>
    <source>
        <strain evidence="2 3">0.1xD8-82</strain>
    </source>
</reference>
<organism evidence="2 3">
    <name type="scientific">Parablautia intestinalis</name>
    <dbReference type="NCBI Taxonomy" id="2320100"/>
    <lineage>
        <taxon>Bacteria</taxon>
        <taxon>Bacillati</taxon>
        <taxon>Bacillota</taxon>
        <taxon>Clostridia</taxon>
        <taxon>Lachnospirales</taxon>
        <taxon>Lachnospiraceae</taxon>
        <taxon>Parablautia</taxon>
    </lineage>
</organism>
<gene>
    <name evidence="2" type="ORF">D7V94_20815</name>
</gene>
<feature type="transmembrane region" description="Helical" evidence="1">
    <location>
        <begin position="38"/>
        <end position="54"/>
    </location>
</feature>